<dbReference type="EMBL" id="JAFREM010000030">
    <property type="protein sequence ID" value="MBO1308123.1"/>
    <property type="molecule type" value="Genomic_DNA"/>
</dbReference>
<dbReference type="SUPFAM" id="SSF56037">
    <property type="entry name" value="PheT/TilS domain"/>
    <property type="match status" value="1"/>
</dbReference>
<dbReference type="RefSeq" id="WP_207675118.1">
    <property type="nucleotide sequence ID" value="NZ_JAFREM010000030.1"/>
</dbReference>
<dbReference type="Proteomes" id="UP000664601">
    <property type="component" value="Unassembled WGS sequence"/>
</dbReference>
<proteinExistence type="predicted"/>
<evidence type="ECO:0000313" key="2">
    <source>
        <dbReference type="EMBL" id="MBO1308123.1"/>
    </source>
</evidence>
<protein>
    <recommendedName>
        <fullName evidence="1">B3/B4 tRNA-binding domain-containing protein</fullName>
    </recommendedName>
</protein>
<name>A0ABS3LEQ9_9ENTE</name>
<dbReference type="Pfam" id="PF03483">
    <property type="entry name" value="B3_4"/>
    <property type="match status" value="1"/>
</dbReference>
<dbReference type="InterPro" id="IPR020825">
    <property type="entry name" value="Phe-tRNA_synthase-like_B3/B4"/>
</dbReference>
<evidence type="ECO:0000259" key="1">
    <source>
        <dbReference type="SMART" id="SM00873"/>
    </source>
</evidence>
<accession>A0ABS3LEQ9</accession>
<dbReference type="PANTHER" id="PTHR39209">
    <property type="match status" value="1"/>
</dbReference>
<dbReference type="PANTHER" id="PTHR39209:SF2">
    <property type="entry name" value="CYTOPLASMIC PROTEIN"/>
    <property type="match status" value="1"/>
</dbReference>
<sequence>MELVVEERLKELGISLAYTVVEFTNGAYSEEIWGGLLNPLIAKIEEEDTIDMIKDDENMIATKKAYRALGKDPARFRPSSDSLWRRVIQKKGLYQVNDLVDVNNYFSLVYTLPFGSHDLAKVGEKITLTVGKEGERYAGIGKKDVNIENLLVLADDDGPFGSPTSDSTRGMIGEDTTQAVMIGYVFSEMDVDAMQQEIKAVAEKYLKDCKVVDQGIV</sequence>
<reference evidence="2 3" key="1">
    <citation type="submission" date="2021-03" db="EMBL/GenBank/DDBJ databases">
        <title>Enterococcal diversity collection.</title>
        <authorList>
            <person name="Gilmore M.S."/>
            <person name="Schwartzman J."/>
            <person name="Van Tyne D."/>
            <person name="Martin M."/>
            <person name="Earl A.M."/>
            <person name="Manson A.L."/>
            <person name="Straub T."/>
            <person name="Salamzade R."/>
            <person name="Saavedra J."/>
            <person name="Lebreton F."/>
            <person name="Prichula J."/>
            <person name="Schaufler K."/>
            <person name="Gaca A."/>
            <person name="Sgardioli B."/>
            <person name="Wagenaar J."/>
            <person name="Strong T."/>
        </authorList>
    </citation>
    <scope>NUCLEOTIDE SEQUENCE [LARGE SCALE GENOMIC DNA]</scope>
    <source>
        <strain evidence="2 3">669A</strain>
    </source>
</reference>
<evidence type="ECO:0000313" key="3">
    <source>
        <dbReference type="Proteomes" id="UP000664601"/>
    </source>
</evidence>
<dbReference type="InterPro" id="IPR005146">
    <property type="entry name" value="B3/B4_tRNA-bd"/>
</dbReference>
<feature type="domain" description="B3/B4 tRNA-binding" evidence="1">
    <location>
        <begin position="61"/>
        <end position="210"/>
    </location>
</feature>
<dbReference type="Gene3D" id="3.50.40.10">
    <property type="entry name" value="Phenylalanyl-trna Synthetase, Chain B, domain 3"/>
    <property type="match status" value="1"/>
</dbReference>
<dbReference type="SMART" id="SM00873">
    <property type="entry name" value="B3_4"/>
    <property type="match status" value="1"/>
</dbReference>
<organism evidence="2 3">
    <name type="scientific">Candidatus Enterococcus moelleringii</name>
    <dbReference type="NCBI Taxonomy" id="2815325"/>
    <lineage>
        <taxon>Bacteria</taxon>
        <taxon>Bacillati</taxon>
        <taxon>Bacillota</taxon>
        <taxon>Bacilli</taxon>
        <taxon>Lactobacillales</taxon>
        <taxon>Enterococcaceae</taxon>
        <taxon>Enterococcus</taxon>
    </lineage>
</organism>
<comment type="caution">
    <text evidence="2">The sequence shown here is derived from an EMBL/GenBank/DDBJ whole genome shotgun (WGS) entry which is preliminary data.</text>
</comment>
<keyword evidence="3" id="KW-1185">Reference proteome</keyword>
<gene>
    <name evidence="2" type="ORF">JZO70_18245</name>
</gene>